<gene>
    <name evidence="12 15" type="primary">folD</name>
    <name evidence="15" type="ordered locus">HMPREF0389_01173</name>
</gene>
<dbReference type="SUPFAM" id="SSF51735">
    <property type="entry name" value="NAD(P)-binding Rossmann-fold domains"/>
    <property type="match status" value="1"/>
</dbReference>
<dbReference type="HOGENOM" id="CLU_034045_2_1_9"/>
<evidence type="ECO:0000256" key="6">
    <source>
        <dbReference type="ARBA" id="ARBA00022801"/>
    </source>
</evidence>
<dbReference type="GO" id="GO:0035999">
    <property type="term" value="P:tetrahydrofolate interconversion"/>
    <property type="evidence" value="ECO:0007669"/>
    <property type="project" value="UniProtKB-UniRule"/>
</dbReference>
<keyword evidence="4 12" id="KW-0028">Amino-acid biosynthesis</keyword>
<evidence type="ECO:0000256" key="2">
    <source>
        <dbReference type="ARBA" id="ARBA00011738"/>
    </source>
</evidence>
<comment type="catalytic activity">
    <reaction evidence="12">
        <text>(6R)-5,10-methenyltetrahydrofolate + H2O = (6R)-10-formyltetrahydrofolate + H(+)</text>
        <dbReference type="Rhea" id="RHEA:23700"/>
        <dbReference type="ChEBI" id="CHEBI:15377"/>
        <dbReference type="ChEBI" id="CHEBI:15378"/>
        <dbReference type="ChEBI" id="CHEBI:57455"/>
        <dbReference type="ChEBI" id="CHEBI:195366"/>
        <dbReference type="EC" id="3.5.4.9"/>
    </reaction>
</comment>
<keyword evidence="3 12" id="KW-0554">One-carbon metabolism</keyword>
<keyword evidence="10 12" id="KW-0486">Methionine biosynthesis</keyword>
<dbReference type="InterPro" id="IPR036291">
    <property type="entry name" value="NAD(P)-bd_dom_sf"/>
</dbReference>
<keyword evidence="9 12" id="KW-0368">Histidine biosynthesis</keyword>
<dbReference type="AlphaFoldDB" id="D6GST6"/>
<dbReference type="Gene3D" id="3.40.50.10860">
    <property type="entry name" value="Leucine Dehydrogenase, chain A, domain 1"/>
    <property type="match status" value="1"/>
</dbReference>
<comment type="catalytic activity">
    <reaction evidence="12">
        <text>(6R)-5,10-methylene-5,6,7,8-tetrahydrofolate + NADP(+) = (6R)-5,10-methenyltetrahydrofolate + NADPH</text>
        <dbReference type="Rhea" id="RHEA:22812"/>
        <dbReference type="ChEBI" id="CHEBI:15636"/>
        <dbReference type="ChEBI" id="CHEBI:57455"/>
        <dbReference type="ChEBI" id="CHEBI:57783"/>
        <dbReference type="ChEBI" id="CHEBI:58349"/>
        <dbReference type="EC" id="1.5.1.5"/>
    </reaction>
</comment>
<dbReference type="PATRIC" id="fig|546269.5.peg.30"/>
<dbReference type="EC" id="1.5.1.5" evidence="12"/>
<comment type="function">
    <text evidence="12">Catalyzes the oxidation of 5,10-methylenetetrahydrofolate to 5,10-methenyltetrahydrofolate and then the hydrolysis of 5,10-methenyltetrahydrofolate to 10-formyltetrahydrofolate.</text>
</comment>
<keyword evidence="8 12" id="KW-0560">Oxidoreductase</keyword>
<dbReference type="STRING" id="546269.HMPREF0389_01173"/>
<dbReference type="Proteomes" id="UP000007468">
    <property type="component" value="Chromosome"/>
</dbReference>
<dbReference type="FunFam" id="3.40.50.10860:FF:000005">
    <property type="entry name" value="C-1-tetrahydrofolate synthase, cytoplasmic, putative"/>
    <property type="match status" value="1"/>
</dbReference>
<feature type="binding site" evidence="12">
    <location>
        <position position="242"/>
    </location>
    <ligand>
        <name>NADP(+)</name>
        <dbReference type="ChEBI" id="CHEBI:58349"/>
    </ligand>
</feature>
<dbReference type="GO" id="GO:0004477">
    <property type="term" value="F:methenyltetrahydrofolate cyclohydrolase activity"/>
    <property type="evidence" value="ECO:0007669"/>
    <property type="project" value="UniProtKB-UniRule"/>
</dbReference>
<feature type="domain" description="Tetrahydrofolate dehydrogenase/cyclohydrolase catalytic" evidence="13">
    <location>
        <begin position="18"/>
        <end position="131"/>
    </location>
</feature>
<dbReference type="CDD" id="cd01080">
    <property type="entry name" value="NAD_bind_m-THF_DH_Cyclohyd"/>
    <property type="match status" value="1"/>
</dbReference>
<dbReference type="FunFam" id="3.40.50.720:FF:000094">
    <property type="entry name" value="Bifunctional protein FolD"/>
    <property type="match status" value="1"/>
</dbReference>
<evidence type="ECO:0000256" key="8">
    <source>
        <dbReference type="ARBA" id="ARBA00023002"/>
    </source>
</evidence>
<accession>D6GST6</accession>
<evidence type="ECO:0000256" key="10">
    <source>
        <dbReference type="ARBA" id="ARBA00023167"/>
    </source>
</evidence>
<protein>
    <recommendedName>
        <fullName evidence="12">Bifunctional protein FolD</fullName>
    </recommendedName>
    <domain>
        <recommendedName>
            <fullName evidence="12">Methylenetetrahydrofolate dehydrogenase</fullName>
            <ecNumber evidence="12">1.5.1.5</ecNumber>
        </recommendedName>
    </domain>
    <domain>
        <recommendedName>
            <fullName evidence="12">Methenyltetrahydrofolate cyclohydrolase</fullName>
            <ecNumber evidence="12">3.5.4.9</ecNumber>
        </recommendedName>
    </domain>
</protein>
<dbReference type="GO" id="GO:0000105">
    <property type="term" value="P:L-histidine biosynthetic process"/>
    <property type="evidence" value="ECO:0007669"/>
    <property type="project" value="UniProtKB-KW"/>
</dbReference>
<keyword evidence="5 12" id="KW-0658">Purine biosynthesis</keyword>
<evidence type="ECO:0000313" key="15">
    <source>
        <dbReference type="EMBL" id="EFE27921.2"/>
    </source>
</evidence>
<dbReference type="GO" id="GO:0004488">
    <property type="term" value="F:methylenetetrahydrofolate dehydrogenase (NADP+) activity"/>
    <property type="evidence" value="ECO:0007669"/>
    <property type="project" value="UniProtKB-UniRule"/>
</dbReference>
<comment type="caution">
    <text evidence="12">Lacks conserved residue(s) required for the propagation of feature annotation.</text>
</comment>
<evidence type="ECO:0000256" key="9">
    <source>
        <dbReference type="ARBA" id="ARBA00023102"/>
    </source>
</evidence>
<dbReference type="Pfam" id="PF02882">
    <property type="entry name" value="THF_DHG_CYH_C"/>
    <property type="match status" value="1"/>
</dbReference>
<comment type="pathway">
    <text evidence="1 12">One-carbon metabolism; tetrahydrofolate interconversion.</text>
</comment>
<feature type="domain" description="Tetrahydrofolate dehydrogenase/cyclohydrolase NAD(P)-binding" evidence="14">
    <location>
        <begin position="150"/>
        <end position="291"/>
    </location>
</feature>
<organism evidence="15 16">
    <name type="scientific">Filifactor alocis (strain ATCC 35896 / CCUG 47790 / D40 B5)</name>
    <name type="common">Fusobacterium alocis</name>
    <dbReference type="NCBI Taxonomy" id="546269"/>
    <lineage>
        <taxon>Bacteria</taxon>
        <taxon>Bacillati</taxon>
        <taxon>Bacillota</taxon>
        <taxon>Clostridia</taxon>
        <taxon>Peptostreptococcales</taxon>
        <taxon>Filifactoraceae</taxon>
        <taxon>Filifactor</taxon>
    </lineage>
</organism>
<keyword evidence="11 12" id="KW-0511">Multifunctional enzyme</keyword>
<evidence type="ECO:0000313" key="16">
    <source>
        <dbReference type="Proteomes" id="UP000007468"/>
    </source>
</evidence>
<evidence type="ECO:0000256" key="4">
    <source>
        <dbReference type="ARBA" id="ARBA00022605"/>
    </source>
</evidence>
<comment type="similarity">
    <text evidence="12">Belongs to the tetrahydrofolate dehydrogenase/cyclohydrolase family.</text>
</comment>
<name>D6GST6_FILAD</name>
<dbReference type="HAMAP" id="MF_01576">
    <property type="entry name" value="THF_DHG_CYH"/>
    <property type="match status" value="1"/>
</dbReference>
<proteinExistence type="inferred from homology"/>
<dbReference type="InterPro" id="IPR020631">
    <property type="entry name" value="THF_DH/CycHdrlase_NAD-bd_dom"/>
</dbReference>
<evidence type="ECO:0000256" key="7">
    <source>
        <dbReference type="ARBA" id="ARBA00022857"/>
    </source>
</evidence>
<dbReference type="GO" id="GO:0009086">
    <property type="term" value="P:methionine biosynthetic process"/>
    <property type="evidence" value="ECO:0007669"/>
    <property type="project" value="UniProtKB-KW"/>
</dbReference>
<dbReference type="RefSeq" id="WP_014261705.1">
    <property type="nucleotide sequence ID" value="NC_016630.1"/>
</dbReference>
<dbReference type="PANTHER" id="PTHR48099:SF5">
    <property type="entry name" value="C-1-TETRAHYDROFOLATE SYNTHASE, CYTOPLASMIC"/>
    <property type="match status" value="1"/>
</dbReference>
<dbReference type="eggNOG" id="COG0190">
    <property type="taxonomic scope" value="Bacteria"/>
</dbReference>
<dbReference type="InterPro" id="IPR020630">
    <property type="entry name" value="THF_DH/CycHdrlase_cat_dom"/>
</dbReference>
<evidence type="ECO:0000259" key="14">
    <source>
        <dbReference type="Pfam" id="PF02882"/>
    </source>
</evidence>
<evidence type="ECO:0000256" key="3">
    <source>
        <dbReference type="ARBA" id="ARBA00022563"/>
    </source>
</evidence>
<reference evidence="16" key="1">
    <citation type="submission" date="2010-12" db="EMBL/GenBank/DDBJ databases">
        <title>The genome sequence of Filifactor alocis strain ATCC 35896.</title>
        <authorList>
            <consortium name="The Broad Institute Genome Sequencing Platform"/>
            <person name="Ward D."/>
            <person name="Earl A."/>
            <person name="Feldgarden M."/>
            <person name="Young S.K."/>
            <person name="Gargeya S."/>
            <person name="Zeng Q."/>
            <person name="Alvarado L."/>
            <person name="Berlin A."/>
            <person name="Bochicchio J."/>
            <person name="Chapman S.B."/>
            <person name="Chen Z."/>
            <person name="Freedman E."/>
            <person name="Gellesch M."/>
            <person name="Goldberg J."/>
            <person name="Griggs A."/>
            <person name="Gujja S."/>
            <person name="Heilman E."/>
            <person name="Heiman D."/>
            <person name="Howarth C."/>
            <person name="Mehta T."/>
            <person name="Neiman D."/>
            <person name="Pearson M."/>
            <person name="Roberts A."/>
            <person name="Saif S."/>
            <person name="Shea T."/>
            <person name="Shenoy N."/>
            <person name="Sisk P."/>
            <person name="Stolte C."/>
            <person name="Sykes S."/>
            <person name="White J."/>
            <person name="Yandava C."/>
            <person name="Izard J."/>
            <person name="Blanton J.M."/>
            <person name="Baranova O.V."/>
            <person name="Tanner A.C."/>
            <person name="Dewhirst F.E."/>
            <person name="Haas B."/>
            <person name="Nusbaum C."/>
            <person name="Birren B."/>
        </authorList>
    </citation>
    <scope>NUCLEOTIDE SEQUENCE [LARGE SCALE GENOMIC DNA]</scope>
    <source>
        <strain evidence="16">ATCC 35896 / D40 B5</strain>
    </source>
</reference>
<dbReference type="KEGG" id="faa:HMPREF0389_01173"/>
<evidence type="ECO:0000259" key="13">
    <source>
        <dbReference type="Pfam" id="PF00763"/>
    </source>
</evidence>
<dbReference type="InterPro" id="IPR046346">
    <property type="entry name" value="Aminoacid_DH-like_N_sf"/>
</dbReference>
<keyword evidence="16" id="KW-1185">Reference proteome</keyword>
<comment type="subunit">
    <text evidence="2 12">Homodimer.</text>
</comment>
<dbReference type="GO" id="GO:0005829">
    <property type="term" value="C:cytosol"/>
    <property type="evidence" value="ECO:0007669"/>
    <property type="project" value="TreeGrafter"/>
</dbReference>
<dbReference type="UniPathway" id="UPA00193"/>
<evidence type="ECO:0000256" key="5">
    <source>
        <dbReference type="ARBA" id="ARBA00022755"/>
    </source>
</evidence>
<dbReference type="InterPro" id="IPR000672">
    <property type="entry name" value="THF_DH/CycHdrlase"/>
</dbReference>
<keyword evidence="7 12" id="KW-0521">NADP</keyword>
<feature type="binding site" evidence="12">
    <location>
        <begin position="176"/>
        <end position="178"/>
    </location>
    <ligand>
        <name>NADP(+)</name>
        <dbReference type="ChEBI" id="CHEBI:58349"/>
    </ligand>
</feature>
<dbReference type="PANTHER" id="PTHR48099">
    <property type="entry name" value="C-1-TETRAHYDROFOLATE SYNTHASE, CYTOPLASMIC-RELATED"/>
    <property type="match status" value="1"/>
</dbReference>
<sequence>MVELERSVTMVLEEKLLLGTTVAKDKTEQLREKVEELHKQGIKPKLVMMRVGDKADDLAYQRSALSRMEKVNILSEVQEFPNDVTEEVFLRQLEENNQNDEVHGILIFLPLPKHLDLKKVKECISPDKDIDAISPINIARLMNAEECFVPCTPKAVMELLSYYNIPLQGKHVVVIGRSMVIGKPVSMLLLNENATVTMTHSKTTNLQELTKRADIIVCALGKSKFLTEEYVSPHSIVIDVGINVDETGALTGDADTEQILPIVKAITPVPRGVGSVTTVMLAKQVIESAERGLQQK</sequence>
<dbReference type="SUPFAM" id="SSF53223">
    <property type="entry name" value="Aminoacid dehydrogenase-like, N-terminal domain"/>
    <property type="match status" value="1"/>
</dbReference>
<evidence type="ECO:0000256" key="11">
    <source>
        <dbReference type="ARBA" id="ARBA00023268"/>
    </source>
</evidence>
<evidence type="ECO:0000256" key="1">
    <source>
        <dbReference type="ARBA" id="ARBA00004777"/>
    </source>
</evidence>
<dbReference type="EMBL" id="CP002390">
    <property type="protein sequence ID" value="EFE27921.2"/>
    <property type="molecule type" value="Genomic_DNA"/>
</dbReference>
<dbReference type="Gene3D" id="3.40.50.720">
    <property type="entry name" value="NAD(P)-binding Rossmann-like Domain"/>
    <property type="match status" value="1"/>
</dbReference>
<keyword evidence="6 12" id="KW-0378">Hydrolase</keyword>
<dbReference type="PRINTS" id="PR00085">
    <property type="entry name" value="THFDHDRGNASE"/>
</dbReference>
<dbReference type="EC" id="3.5.4.9" evidence="12"/>
<evidence type="ECO:0000256" key="12">
    <source>
        <dbReference type="HAMAP-Rule" id="MF_01576"/>
    </source>
</evidence>
<dbReference type="Pfam" id="PF00763">
    <property type="entry name" value="THF_DHG_CYH"/>
    <property type="match status" value="1"/>
</dbReference>
<dbReference type="GO" id="GO:0006164">
    <property type="term" value="P:purine nucleotide biosynthetic process"/>
    <property type="evidence" value="ECO:0007669"/>
    <property type="project" value="UniProtKB-KW"/>
</dbReference>